<accession>A0ACB9RUC3</accession>
<reference evidence="2" key="1">
    <citation type="journal article" date="2023" name="Front. Plant Sci.">
        <title>Chromosomal-level genome assembly of Melastoma candidum provides insights into trichome evolution.</title>
        <authorList>
            <person name="Zhong Y."/>
            <person name="Wu W."/>
            <person name="Sun C."/>
            <person name="Zou P."/>
            <person name="Liu Y."/>
            <person name="Dai S."/>
            <person name="Zhou R."/>
        </authorList>
    </citation>
    <scope>NUCLEOTIDE SEQUENCE [LARGE SCALE GENOMIC DNA]</scope>
</reference>
<gene>
    <name evidence="1" type="ORF">MLD38_007122</name>
</gene>
<proteinExistence type="predicted"/>
<protein>
    <submittedName>
        <fullName evidence="1">Uncharacterized protein</fullName>
    </submittedName>
</protein>
<keyword evidence="2" id="KW-1185">Reference proteome</keyword>
<dbReference type="EMBL" id="CM042882">
    <property type="protein sequence ID" value="KAI4381003.1"/>
    <property type="molecule type" value="Genomic_DNA"/>
</dbReference>
<sequence>MGKYRKDSLLGFLILLIFDLATFNSSVAQLTFDFYAASCPSAEFIIRNTVQSASLNDPSIPGKLLRLVFHDCFVEGCDASILLKGNGTEGSDPANLSLGGFSVIDSVKRVLEIFCPGIVSCADIIAIAARDAVEMTGGPQVRIATGRRDGRFSAASNVRSNMADTTFSIDAMTKLFSSKGLSVNDLVTLSGAHTIGTAHCSTVRDRFKEDSRGRLTGIDPSLDKLYGEELMRECLAGGDLSSALVSNDPQTSLSFDNQYYKNLVVHKGLFQSDSALVEDERTKNMVEDFATSQERFFSSWVESFRKLTSIKVKTGDAGEVRRSCSSFNR</sequence>
<evidence type="ECO:0000313" key="1">
    <source>
        <dbReference type="EMBL" id="KAI4381003.1"/>
    </source>
</evidence>
<evidence type="ECO:0000313" key="2">
    <source>
        <dbReference type="Proteomes" id="UP001057402"/>
    </source>
</evidence>
<dbReference type="Proteomes" id="UP001057402">
    <property type="component" value="Chromosome 3"/>
</dbReference>
<name>A0ACB9RUC3_9MYRT</name>
<organism evidence="1 2">
    <name type="scientific">Melastoma candidum</name>
    <dbReference type="NCBI Taxonomy" id="119954"/>
    <lineage>
        <taxon>Eukaryota</taxon>
        <taxon>Viridiplantae</taxon>
        <taxon>Streptophyta</taxon>
        <taxon>Embryophyta</taxon>
        <taxon>Tracheophyta</taxon>
        <taxon>Spermatophyta</taxon>
        <taxon>Magnoliopsida</taxon>
        <taxon>eudicotyledons</taxon>
        <taxon>Gunneridae</taxon>
        <taxon>Pentapetalae</taxon>
        <taxon>rosids</taxon>
        <taxon>malvids</taxon>
        <taxon>Myrtales</taxon>
        <taxon>Melastomataceae</taxon>
        <taxon>Melastomatoideae</taxon>
        <taxon>Melastomateae</taxon>
        <taxon>Melastoma</taxon>
    </lineage>
</organism>
<comment type="caution">
    <text evidence="1">The sequence shown here is derived from an EMBL/GenBank/DDBJ whole genome shotgun (WGS) entry which is preliminary data.</text>
</comment>